<proteinExistence type="predicted"/>
<accession>A0A645H767</accession>
<comment type="caution">
    <text evidence="1">The sequence shown here is derived from an EMBL/GenBank/DDBJ whole genome shotgun (WGS) entry which is preliminary data.</text>
</comment>
<dbReference type="EMBL" id="VSSQ01086687">
    <property type="protein sequence ID" value="MPN33929.1"/>
    <property type="molecule type" value="Genomic_DNA"/>
</dbReference>
<gene>
    <name evidence="1" type="ORF">SDC9_181421</name>
</gene>
<sequence>MRVQNTRAPLVVQRKTGQRRIENGRPVEPQRGILGRSLAFVVIEMCFGSLQIPVGTSRLARRIGIGEERHLVLALEIDPFGVAVGFRLSRRRQLRR</sequence>
<name>A0A645H767_9ZZZZ</name>
<evidence type="ECO:0000313" key="1">
    <source>
        <dbReference type="EMBL" id="MPN33929.1"/>
    </source>
</evidence>
<dbReference type="AlphaFoldDB" id="A0A645H767"/>
<organism evidence="1">
    <name type="scientific">bioreactor metagenome</name>
    <dbReference type="NCBI Taxonomy" id="1076179"/>
    <lineage>
        <taxon>unclassified sequences</taxon>
        <taxon>metagenomes</taxon>
        <taxon>ecological metagenomes</taxon>
    </lineage>
</organism>
<protein>
    <submittedName>
        <fullName evidence="1">Uncharacterized protein</fullName>
    </submittedName>
</protein>
<reference evidence="1" key="1">
    <citation type="submission" date="2019-08" db="EMBL/GenBank/DDBJ databases">
        <authorList>
            <person name="Kucharzyk K."/>
            <person name="Murdoch R.W."/>
            <person name="Higgins S."/>
            <person name="Loffler F."/>
        </authorList>
    </citation>
    <scope>NUCLEOTIDE SEQUENCE</scope>
</reference>